<dbReference type="EMBL" id="JACJID010000008">
    <property type="protein sequence ID" value="MBA8931268.1"/>
    <property type="molecule type" value="Genomic_DNA"/>
</dbReference>
<dbReference type="InterPro" id="IPR029069">
    <property type="entry name" value="HotDog_dom_sf"/>
</dbReference>
<reference evidence="1 2" key="1">
    <citation type="submission" date="2020-08" db="EMBL/GenBank/DDBJ databases">
        <title>Genomic Encyclopedia of Archaeal and Bacterial Type Strains, Phase II (KMG-II): from individual species to whole genera.</title>
        <authorList>
            <person name="Goeker M."/>
        </authorList>
    </citation>
    <scope>NUCLEOTIDE SEQUENCE [LARGE SCALE GENOMIC DNA]</scope>
    <source>
        <strain evidence="1 2">DSM 43850</strain>
    </source>
</reference>
<evidence type="ECO:0000313" key="1">
    <source>
        <dbReference type="EMBL" id="MBA8931268.1"/>
    </source>
</evidence>
<proteinExistence type="predicted"/>
<keyword evidence="2" id="KW-1185">Reference proteome</keyword>
<dbReference type="Gene3D" id="3.10.129.10">
    <property type="entry name" value="Hotdog Thioesterase"/>
    <property type="match status" value="1"/>
</dbReference>
<sequence length="150" mass="15819">MSIDYALIGEGMKQAVPWVGTNGVQFEHVSGEKVVAVLPDAAPQHNHVGGPHAAMIFGIGETASGAVVMAAFAEQLGRAVPLVANAEIRYKKVALGDLRAEAVLGRSAEEVIAELDAGQRPEFPVHVTISNAEGVTTTELTVVWTLRPNR</sequence>
<accession>A0ABR6BWK8</accession>
<dbReference type="InterPro" id="IPR027961">
    <property type="entry name" value="DUF4442"/>
</dbReference>
<dbReference type="Pfam" id="PF14539">
    <property type="entry name" value="DUF4442"/>
    <property type="match status" value="1"/>
</dbReference>
<comment type="caution">
    <text evidence="1">The sequence shown here is derived from an EMBL/GenBank/DDBJ whole genome shotgun (WGS) entry which is preliminary data.</text>
</comment>
<dbReference type="RefSeq" id="WP_182840289.1">
    <property type="nucleotide sequence ID" value="NZ_BAAABQ010000015.1"/>
</dbReference>
<organism evidence="1 2">
    <name type="scientific">Kutzneria viridogrisea</name>
    <dbReference type="NCBI Taxonomy" id="47990"/>
    <lineage>
        <taxon>Bacteria</taxon>
        <taxon>Bacillati</taxon>
        <taxon>Actinomycetota</taxon>
        <taxon>Actinomycetes</taxon>
        <taxon>Pseudonocardiales</taxon>
        <taxon>Pseudonocardiaceae</taxon>
        <taxon>Kutzneria</taxon>
    </lineage>
</organism>
<dbReference type="Proteomes" id="UP000517916">
    <property type="component" value="Unassembled WGS sequence"/>
</dbReference>
<evidence type="ECO:0000313" key="2">
    <source>
        <dbReference type="Proteomes" id="UP000517916"/>
    </source>
</evidence>
<dbReference type="SUPFAM" id="SSF54637">
    <property type="entry name" value="Thioesterase/thiol ester dehydrase-isomerase"/>
    <property type="match status" value="1"/>
</dbReference>
<protein>
    <submittedName>
        <fullName evidence="1">Acyl-coenzyme A thioesterase PaaI-like protein</fullName>
    </submittedName>
</protein>
<gene>
    <name evidence="1" type="ORF">BC739_008515</name>
</gene>
<name>A0ABR6BWK8_9PSEU</name>